<protein>
    <submittedName>
        <fullName evidence="1">Uncharacterized protein</fullName>
    </submittedName>
</protein>
<organism evidence="1 2">
    <name type="scientific">Golovinomyces cichoracearum</name>
    <dbReference type="NCBI Taxonomy" id="62708"/>
    <lineage>
        <taxon>Eukaryota</taxon>
        <taxon>Fungi</taxon>
        <taxon>Dikarya</taxon>
        <taxon>Ascomycota</taxon>
        <taxon>Pezizomycotina</taxon>
        <taxon>Leotiomycetes</taxon>
        <taxon>Erysiphales</taxon>
        <taxon>Erysiphaceae</taxon>
        <taxon>Golovinomyces</taxon>
    </lineage>
</organism>
<evidence type="ECO:0000313" key="1">
    <source>
        <dbReference type="EMBL" id="RKF80423.1"/>
    </source>
</evidence>
<reference evidence="1 2" key="1">
    <citation type="journal article" date="2018" name="BMC Genomics">
        <title>Comparative genome analyses reveal sequence features reflecting distinct modes of host-adaptation between dicot and monocot powdery mildew.</title>
        <authorList>
            <person name="Wu Y."/>
            <person name="Ma X."/>
            <person name="Pan Z."/>
            <person name="Kale S.D."/>
            <person name="Song Y."/>
            <person name="King H."/>
            <person name="Zhang Q."/>
            <person name="Presley C."/>
            <person name="Deng X."/>
            <person name="Wei C.I."/>
            <person name="Xiao S."/>
        </authorList>
    </citation>
    <scope>NUCLEOTIDE SEQUENCE [LARGE SCALE GENOMIC DNA]</scope>
    <source>
        <strain evidence="1">UMSG3</strain>
    </source>
</reference>
<dbReference type="AlphaFoldDB" id="A0A420J100"/>
<proteinExistence type="predicted"/>
<sequence>MSSNTRLKDMDDKSLIFKNTKSRDYSLGIDLLNDSDEDFFEFIRNRIKVYGVHKNRGEDLWWNFFDDLKEFTKAENFLRAGTELPRLRDVLRKRGNPKEN</sequence>
<accession>A0A420J100</accession>
<comment type="caution">
    <text evidence="1">The sequence shown here is derived from an EMBL/GenBank/DDBJ whole genome shotgun (WGS) entry which is preliminary data.</text>
</comment>
<dbReference type="EMBL" id="MCBQ01004576">
    <property type="protein sequence ID" value="RKF80423.1"/>
    <property type="molecule type" value="Genomic_DNA"/>
</dbReference>
<name>A0A420J100_9PEZI</name>
<keyword evidence="2" id="KW-1185">Reference proteome</keyword>
<dbReference type="Proteomes" id="UP000283383">
    <property type="component" value="Unassembled WGS sequence"/>
</dbReference>
<gene>
    <name evidence="1" type="ORF">GcM3_045030</name>
</gene>
<evidence type="ECO:0000313" key="2">
    <source>
        <dbReference type="Proteomes" id="UP000283383"/>
    </source>
</evidence>